<name>A0A8T0ZCN1_9STRA</name>
<comment type="caution">
    <text evidence="1">The sequence shown here is derived from an EMBL/GenBank/DDBJ whole genome shotgun (WGS) entry which is preliminary data.</text>
</comment>
<accession>A0A8T0ZCN1</accession>
<gene>
    <name evidence="1" type="ORF">PC113_g8407</name>
</gene>
<evidence type="ECO:0000313" key="2">
    <source>
        <dbReference type="Proteomes" id="UP000735874"/>
    </source>
</evidence>
<reference evidence="1" key="1">
    <citation type="submission" date="2018-10" db="EMBL/GenBank/DDBJ databases">
        <title>Effector identification in a new, highly contiguous assembly of the strawberry crown rot pathogen Phytophthora cactorum.</title>
        <authorList>
            <person name="Armitage A.D."/>
            <person name="Nellist C.F."/>
            <person name="Bates H."/>
            <person name="Vickerstaff R.J."/>
            <person name="Harrison R.J."/>
        </authorList>
    </citation>
    <scope>NUCLEOTIDE SEQUENCE</scope>
    <source>
        <strain evidence="1">15-7</strain>
    </source>
</reference>
<proteinExistence type="predicted"/>
<dbReference type="AlphaFoldDB" id="A0A8T0ZCN1"/>
<organism evidence="1 2">
    <name type="scientific">Phytophthora cactorum</name>
    <dbReference type="NCBI Taxonomy" id="29920"/>
    <lineage>
        <taxon>Eukaryota</taxon>
        <taxon>Sar</taxon>
        <taxon>Stramenopiles</taxon>
        <taxon>Oomycota</taxon>
        <taxon>Peronosporomycetes</taxon>
        <taxon>Peronosporales</taxon>
        <taxon>Peronosporaceae</taxon>
        <taxon>Phytophthora</taxon>
    </lineage>
</organism>
<protein>
    <submittedName>
        <fullName evidence="1">Uncharacterized protein</fullName>
    </submittedName>
</protein>
<sequence length="123" mass="13959">MEGVKVPNSLLPPYIFQMIESQTIWSIEPTQDLISVYWFSWCLRRWQHIQQGWIHVSLHVSGGFVSISRCCGTRSRQHAMKLTFHLSGLSRACASNCFTFAVVSLIGVFESLALLRPTSTSRV</sequence>
<dbReference type="EMBL" id="RCMG01000196">
    <property type="protein sequence ID" value="KAG2860036.1"/>
    <property type="molecule type" value="Genomic_DNA"/>
</dbReference>
<evidence type="ECO:0000313" key="1">
    <source>
        <dbReference type="EMBL" id="KAG2860036.1"/>
    </source>
</evidence>
<dbReference type="Proteomes" id="UP000735874">
    <property type="component" value="Unassembled WGS sequence"/>
</dbReference>